<keyword evidence="2" id="KW-0004">4Fe-4S</keyword>
<evidence type="ECO:0000313" key="14">
    <source>
        <dbReference type="EMBL" id="MCP2333386.1"/>
    </source>
</evidence>
<evidence type="ECO:0000256" key="3">
    <source>
        <dbReference type="ARBA" id="ARBA00022719"/>
    </source>
</evidence>
<dbReference type="SUPFAM" id="SSF54862">
    <property type="entry name" value="4Fe-4S ferredoxins"/>
    <property type="match status" value="1"/>
</dbReference>
<evidence type="ECO:0000256" key="7">
    <source>
        <dbReference type="ARBA" id="ARBA00023004"/>
    </source>
</evidence>
<reference evidence="14 15" key="2">
    <citation type="submission" date="2022-06" db="EMBL/GenBank/DDBJ databases">
        <title>Genomic Encyclopedia of Type Strains, Phase I: the one thousand microbial genomes (KMG-I) project.</title>
        <authorList>
            <person name="Kyrpides N."/>
        </authorList>
    </citation>
    <scope>NUCLEOTIDE SEQUENCE [LARGE SCALE GENOMIC DNA]</scope>
    <source>
        <strain evidence="14 15">DSM 43889</strain>
    </source>
</reference>
<dbReference type="PANTHER" id="PTHR10849:SF24">
    <property type="entry name" value="NADH-QUINONE OXIDOREDUCTASE SUBUNIT I 2"/>
    <property type="match status" value="1"/>
</dbReference>
<keyword evidence="7" id="KW-0408">Iron</keyword>
<dbReference type="PROSITE" id="PS00198">
    <property type="entry name" value="4FE4S_FER_1"/>
    <property type="match status" value="1"/>
</dbReference>
<feature type="compositionally biased region" description="Polar residues" evidence="12">
    <location>
        <begin position="161"/>
        <end position="174"/>
    </location>
</feature>
<evidence type="ECO:0000256" key="4">
    <source>
        <dbReference type="ARBA" id="ARBA00022723"/>
    </source>
</evidence>
<keyword evidence="4" id="KW-0479">Metal-binding</keyword>
<dbReference type="InterPro" id="IPR017896">
    <property type="entry name" value="4Fe4S_Fe-S-bd"/>
</dbReference>
<keyword evidence="1" id="KW-1003">Cell membrane</keyword>
<dbReference type="PANTHER" id="PTHR10849">
    <property type="entry name" value="NADH DEHYDROGENASE UBIQUINONE IRON-SULFUR PROTEIN 8, MITOCHONDRIAL"/>
    <property type="match status" value="1"/>
</dbReference>
<keyword evidence="3" id="KW-0874">Quinone</keyword>
<reference evidence="14 15" key="1">
    <citation type="submission" date="2013-07" db="EMBL/GenBank/DDBJ databases">
        <authorList>
            <consortium name="DOE Joint Genome Institute"/>
            <person name="Reeve W."/>
            <person name="Huntemann M."/>
            <person name="Han J."/>
            <person name="Chen A."/>
            <person name="Kyrpides N."/>
            <person name="Mavromatis K."/>
            <person name="Markowitz V."/>
            <person name="Palaniappan K."/>
            <person name="Ivanova N."/>
            <person name="Schaumberg A."/>
            <person name="Pati A."/>
            <person name="Liolios K."/>
            <person name="Nordberg H.P."/>
            <person name="Cantor M.N."/>
            <person name="Hua S.X."/>
            <person name="Woyke T."/>
        </authorList>
    </citation>
    <scope>NUCLEOTIDE SEQUENCE [LARGE SCALE GENOMIC DNA]</scope>
    <source>
        <strain evidence="14 15">DSM 43889</strain>
    </source>
</reference>
<feature type="compositionally biased region" description="Gly residues" evidence="12">
    <location>
        <begin position="12"/>
        <end position="25"/>
    </location>
</feature>
<gene>
    <name evidence="14" type="ORF">G443_003656</name>
</gene>
<feature type="domain" description="4Fe-4S ferredoxin-type" evidence="13">
    <location>
        <begin position="33"/>
        <end position="62"/>
    </location>
</feature>
<keyword evidence="8" id="KW-0411">Iron-sulfur</keyword>
<evidence type="ECO:0000256" key="8">
    <source>
        <dbReference type="ARBA" id="ARBA00023014"/>
    </source>
</evidence>
<sequence length="181" mass="18897">MSGVRPTTDSGTGPGDTTGTHGGRSGVPARSRGAIALVEANCTVCMLCARECPDWCIHIESHTETLPQPGRARDRRQPVLDRFAIDYGQCLYCGICVEVCPFDALHWAETHDYPGTGGAGGLGATSELVAERDDLTASVAAVPPPPPLDDGAEPPPERTGPRSQKVSGGTSGRPSTLFGRT</sequence>
<evidence type="ECO:0000256" key="1">
    <source>
        <dbReference type="ARBA" id="ARBA00022475"/>
    </source>
</evidence>
<dbReference type="Proteomes" id="UP000791080">
    <property type="component" value="Unassembled WGS sequence"/>
</dbReference>
<protein>
    <submittedName>
        <fullName evidence="14">NADH-quinone oxidoreductase subunit I</fullName>
    </submittedName>
</protein>
<evidence type="ECO:0000256" key="10">
    <source>
        <dbReference type="ARBA" id="ARBA00023075"/>
    </source>
</evidence>
<feature type="region of interest" description="Disordered" evidence="12">
    <location>
        <begin position="133"/>
        <end position="181"/>
    </location>
</feature>
<dbReference type="Pfam" id="PF00037">
    <property type="entry name" value="Fer4"/>
    <property type="match status" value="1"/>
</dbReference>
<dbReference type="InterPro" id="IPR017900">
    <property type="entry name" value="4Fe4S_Fe_S_CS"/>
</dbReference>
<dbReference type="PROSITE" id="PS51379">
    <property type="entry name" value="4FE4S_FER_2"/>
    <property type="match status" value="2"/>
</dbReference>
<evidence type="ECO:0000256" key="11">
    <source>
        <dbReference type="ARBA" id="ARBA00023136"/>
    </source>
</evidence>
<keyword evidence="15" id="KW-1185">Reference proteome</keyword>
<evidence type="ECO:0000313" key="15">
    <source>
        <dbReference type="Proteomes" id="UP000791080"/>
    </source>
</evidence>
<feature type="domain" description="4Fe-4S ferredoxin-type" evidence="13">
    <location>
        <begin position="81"/>
        <end position="110"/>
    </location>
</feature>
<feature type="compositionally biased region" description="Low complexity" evidence="12">
    <location>
        <begin position="1"/>
        <end position="11"/>
    </location>
</feature>
<evidence type="ECO:0000256" key="12">
    <source>
        <dbReference type="SAM" id="MobiDB-lite"/>
    </source>
</evidence>
<organism evidence="14 15">
    <name type="scientific">Actinoalloteichus caeruleus DSM 43889</name>
    <dbReference type="NCBI Taxonomy" id="1120930"/>
    <lineage>
        <taxon>Bacteria</taxon>
        <taxon>Bacillati</taxon>
        <taxon>Actinomycetota</taxon>
        <taxon>Actinomycetes</taxon>
        <taxon>Pseudonocardiales</taxon>
        <taxon>Pseudonocardiaceae</taxon>
        <taxon>Actinoalloteichus</taxon>
        <taxon>Actinoalloteichus cyanogriseus</taxon>
    </lineage>
</organism>
<evidence type="ECO:0000256" key="2">
    <source>
        <dbReference type="ARBA" id="ARBA00022485"/>
    </source>
</evidence>
<dbReference type="InterPro" id="IPR010226">
    <property type="entry name" value="NADH_quinone_OxRdtase_chainI"/>
</dbReference>
<dbReference type="Gene3D" id="3.30.70.3270">
    <property type="match status" value="1"/>
</dbReference>
<dbReference type="EMBL" id="AUBJ02000001">
    <property type="protein sequence ID" value="MCP2333386.1"/>
    <property type="molecule type" value="Genomic_DNA"/>
</dbReference>
<dbReference type="RefSeq" id="WP_245588861.1">
    <property type="nucleotide sequence ID" value="NZ_AUBJ02000001.1"/>
</dbReference>
<keyword evidence="9" id="KW-0520">NAD</keyword>
<keyword evidence="5" id="KW-0677">Repeat</keyword>
<evidence type="ECO:0000256" key="9">
    <source>
        <dbReference type="ARBA" id="ARBA00023027"/>
    </source>
</evidence>
<keyword evidence="6" id="KW-1278">Translocase</keyword>
<comment type="caution">
    <text evidence="14">The sequence shown here is derived from an EMBL/GenBank/DDBJ whole genome shotgun (WGS) entry which is preliminary data.</text>
</comment>
<proteinExistence type="predicted"/>
<evidence type="ECO:0000256" key="6">
    <source>
        <dbReference type="ARBA" id="ARBA00022967"/>
    </source>
</evidence>
<accession>A0ABT1JNX8</accession>
<feature type="compositionally biased region" description="Pro residues" evidence="12">
    <location>
        <begin position="142"/>
        <end position="154"/>
    </location>
</feature>
<feature type="region of interest" description="Disordered" evidence="12">
    <location>
        <begin position="1"/>
        <end position="28"/>
    </location>
</feature>
<keyword evidence="11" id="KW-0472">Membrane</keyword>
<keyword evidence="10" id="KW-0830">Ubiquinone</keyword>
<name>A0ABT1JNX8_ACTCY</name>
<evidence type="ECO:0000259" key="13">
    <source>
        <dbReference type="PROSITE" id="PS51379"/>
    </source>
</evidence>
<evidence type="ECO:0000256" key="5">
    <source>
        <dbReference type="ARBA" id="ARBA00022737"/>
    </source>
</evidence>